<name>A0A1F5NWM5_9BACT</name>
<accession>A0A1F5NWM5</accession>
<evidence type="ECO:0000256" key="4">
    <source>
        <dbReference type="ARBA" id="ARBA00023125"/>
    </source>
</evidence>
<evidence type="ECO:0000313" key="9">
    <source>
        <dbReference type="Proteomes" id="UP000178892"/>
    </source>
</evidence>
<dbReference type="GO" id="GO:0016987">
    <property type="term" value="F:sigma factor activity"/>
    <property type="evidence" value="ECO:0007669"/>
    <property type="project" value="UniProtKB-KW"/>
</dbReference>
<dbReference type="GO" id="GO:0006352">
    <property type="term" value="P:DNA-templated transcription initiation"/>
    <property type="evidence" value="ECO:0007669"/>
    <property type="project" value="InterPro"/>
</dbReference>
<evidence type="ECO:0000259" key="6">
    <source>
        <dbReference type="Pfam" id="PF04542"/>
    </source>
</evidence>
<feature type="domain" description="RNA polymerase sigma-70 region 2" evidence="6">
    <location>
        <begin position="25"/>
        <end position="90"/>
    </location>
</feature>
<sequence>MTEPELTNIIIRAQQGDRDAFGLIFEEYSHKIYKFIFLRVRHREVSEDILSDTFIKAWIKLSQITSQKALVSWLYRVASNNIIDYYRLRKETATLEEIENLIEDSYNPVKETDLSLDQKRMLELMRHLPKEQAQVIQYRFFEDLTNAEIAHIMDKTEGAVRVVQHRAINNLKQLLNKQNHEKKHKAN</sequence>
<dbReference type="Proteomes" id="UP000178892">
    <property type="component" value="Unassembled WGS sequence"/>
</dbReference>
<dbReference type="SUPFAM" id="SSF88659">
    <property type="entry name" value="Sigma3 and sigma4 domains of RNA polymerase sigma factors"/>
    <property type="match status" value="1"/>
</dbReference>
<dbReference type="InterPro" id="IPR007630">
    <property type="entry name" value="RNA_pol_sigma70_r4"/>
</dbReference>
<dbReference type="NCBIfam" id="TIGR02937">
    <property type="entry name" value="sigma70-ECF"/>
    <property type="match status" value="1"/>
</dbReference>
<comment type="similarity">
    <text evidence="1">Belongs to the sigma-70 factor family. ECF subfamily.</text>
</comment>
<dbReference type="InterPro" id="IPR007627">
    <property type="entry name" value="RNA_pol_sigma70_r2"/>
</dbReference>
<evidence type="ECO:0000256" key="3">
    <source>
        <dbReference type="ARBA" id="ARBA00023082"/>
    </source>
</evidence>
<dbReference type="InterPro" id="IPR014284">
    <property type="entry name" value="RNA_pol_sigma-70_dom"/>
</dbReference>
<dbReference type="Pfam" id="PF04545">
    <property type="entry name" value="Sigma70_r4"/>
    <property type="match status" value="1"/>
</dbReference>
<dbReference type="Gene3D" id="1.10.10.10">
    <property type="entry name" value="Winged helix-like DNA-binding domain superfamily/Winged helix DNA-binding domain"/>
    <property type="match status" value="1"/>
</dbReference>
<evidence type="ECO:0000256" key="1">
    <source>
        <dbReference type="ARBA" id="ARBA00010641"/>
    </source>
</evidence>
<dbReference type="Gene3D" id="1.10.1740.10">
    <property type="match status" value="1"/>
</dbReference>
<keyword evidence="5" id="KW-0804">Transcription</keyword>
<dbReference type="InterPro" id="IPR013324">
    <property type="entry name" value="RNA_pol_sigma_r3/r4-like"/>
</dbReference>
<evidence type="ECO:0000259" key="7">
    <source>
        <dbReference type="Pfam" id="PF04545"/>
    </source>
</evidence>
<proteinExistence type="inferred from homology"/>
<evidence type="ECO:0008006" key="10">
    <source>
        <dbReference type="Google" id="ProtNLM"/>
    </source>
</evidence>
<evidence type="ECO:0000313" key="8">
    <source>
        <dbReference type="EMBL" id="OGE81932.1"/>
    </source>
</evidence>
<keyword evidence="3" id="KW-0731">Sigma factor</keyword>
<organism evidence="8 9">
    <name type="scientific">Candidatus Doudnabacteria bacterium RIFCSPHIGHO2_01_FULL_46_24</name>
    <dbReference type="NCBI Taxonomy" id="1817825"/>
    <lineage>
        <taxon>Bacteria</taxon>
        <taxon>Candidatus Doudnaibacteriota</taxon>
    </lineage>
</organism>
<dbReference type="EMBL" id="MFEL01000001">
    <property type="protein sequence ID" value="OGE81932.1"/>
    <property type="molecule type" value="Genomic_DNA"/>
</dbReference>
<dbReference type="STRING" id="1817825.A2720_02030"/>
<dbReference type="AlphaFoldDB" id="A0A1F5NWM5"/>
<dbReference type="InterPro" id="IPR039425">
    <property type="entry name" value="RNA_pol_sigma-70-like"/>
</dbReference>
<feature type="domain" description="RNA polymerase sigma-70 region 4" evidence="7">
    <location>
        <begin position="125"/>
        <end position="173"/>
    </location>
</feature>
<dbReference type="CDD" id="cd06171">
    <property type="entry name" value="Sigma70_r4"/>
    <property type="match status" value="1"/>
</dbReference>
<dbReference type="InterPro" id="IPR036388">
    <property type="entry name" value="WH-like_DNA-bd_sf"/>
</dbReference>
<dbReference type="PANTHER" id="PTHR43133">
    <property type="entry name" value="RNA POLYMERASE ECF-TYPE SIGMA FACTO"/>
    <property type="match status" value="1"/>
</dbReference>
<dbReference type="InterPro" id="IPR013325">
    <property type="entry name" value="RNA_pol_sigma_r2"/>
</dbReference>
<protein>
    <recommendedName>
        <fullName evidence="10">RNA polymerase subunit sigma-70</fullName>
    </recommendedName>
</protein>
<comment type="caution">
    <text evidence="8">The sequence shown here is derived from an EMBL/GenBank/DDBJ whole genome shotgun (WGS) entry which is preliminary data.</text>
</comment>
<evidence type="ECO:0000256" key="2">
    <source>
        <dbReference type="ARBA" id="ARBA00023015"/>
    </source>
</evidence>
<keyword evidence="4" id="KW-0238">DNA-binding</keyword>
<keyword evidence="2" id="KW-0805">Transcription regulation</keyword>
<dbReference type="SUPFAM" id="SSF88946">
    <property type="entry name" value="Sigma2 domain of RNA polymerase sigma factors"/>
    <property type="match status" value="1"/>
</dbReference>
<reference evidence="8 9" key="1">
    <citation type="journal article" date="2016" name="Nat. Commun.">
        <title>Thousands of microbial genomes shed light on interconnected biogeochemical processes in an aquifer system.</title>
        <authorList>
            <person name="Anantharaman K."/>
            <person name="Brown C.T."/>
            <person name="Hug L.A."/>
            <person name="Sharon I."/>
            <person name="Castelle C.J."/>
            <person name="Probst A.J."/>
            <person name="Thomas B.C."/>
            <person name="Singh A."/>
            <person name="Wilkins M.J."/>
            <person name="Karaoz U."/>
            <person name="Brodie E.L."/>
            <person name="Williams K.H."/>
            <person name="Hubbard S.S."/>
            <person name="Banfield J.F."/>
        </authorList>
    </citation>
    <scope>NUCLEOTIDE SEQUENCE [LARGE SCALE GENOMIC DNA]</scope>
</reference>
<evidence type="ECO:0000256" key="5">
    <source>
        <dbReference type="ARBA" id="ARBA00023163"/>
    </source>
</evidence>
<gene>
    <name evidence="8" type="ORF">A2720_02030</name>
</gene>
<dbReference type="PANTHER" id="PTHR43133:SF57">
    <property type="entry name" value="RNA POLYMERASE SIGMA-70 FACTOR"/>
    <property type="match status" value="1"/>
</dbReference>
<dbReference type="Pfam" id="PF04542">
    <property type="entry name" value="Sigma70_r2"/>
    <property type="match status" value="1"/>
</dbReference>
<dbReference type="GO" id="GO:0003677">
    <property type="term" value="F:DNA binding"/>
    <property type="evidence" value="ECO:0007669"/>
    <property type="project" value="UniProtKB-KW"/>
</dbReference>